<dbReference type="RefSeq" id="XP_067916750.1">
    <property type="nucleotide sequence ID" value="XM_068071274.1"/>
</dbReference>
<evidence type="ECO:0000313" key="2">
    <source>
        <dbReference type="Proteomes" id="UP000221165"/>
    </source>
</evidence>
<proteinExistence type="predicted"/>
<organism evidence="1 2">
    <name type="scientific">Cystoisospora suis</name>
    <dbReference type="NCBI Taxonomy" id="483139"/>
    <lineage>
        <taxon>Eukaryota</taxon>
        <taxon>Sar</taxon>
        <taxon>Alveolata</taxon>
        <taxon>Apicomplexa</taxon>
        <taxon>Conoidasida</taxon>
        <taxon>Coccidia</taxon>
        <taxon>Eucoccidiorida</taxon>
        <taxon>Eimeriorina</taxon>
        <taxon>Sarcocystidae</taxon>
        <taxon>Cystoisospora</taxon>
    </lineage>
</organism>
<accession>A0A2C6KFB0</accession>
<comment type="caution">
    <text evidence="1">The sequence shown here is derived from an EMBL/GenBank/DDBJ whole genome shotgun (WGS) entry which is preliminary data.</text>
</comment>
<sequence length="47" mass="5258">MLFLWKGEPQDGAVAPGSYSNAWDWLPLRLLSGHGVSRRVVCCERQA</sequence>
<dbReference type="AlphaFoldDB" id="A0A2C6KFB0"/>
<dbReference type="VEuPathDB" id="ToxoDB:CSUI_011173"/>
<reference evidence="1 2" key="1">
    <citation type="journal article" date="2017" name="Int. J. Parasitol.">
        <title>The genome of the protozoan parasite Cystoisospora suis and a reverse vaccinology approach to identify vaccine candidates.</title>
        <authorList>
            <person name="Palmieri N."/>
            <person name="Shrestha A."/>
            <person name="Ruttkowski B."/>
            <person name="Beck T."/>
            <person name="Vogl C."/>
            <person name="Tomley F."/>
            <person name="Blake D.P."/>
            <person name="Joachim A."/>
        </authorList>
    </citation>
    <scope>NUCLEOTIDE SEQUENCE [LARGE SCALE GENOMIC DNA]</scope>
    <source>
        <strain evidence="1 2">Wien I</strain>
    </source>
</reference>
<dbReference type="GeneID" id="94434485"/>
<name>A0A2C6KFB0_9APIC</name>
<gene>
    <name evidence="1" type="ORF">CSUI_011173</name>
</gene>
<evidence type="ECO:0000313" key="1">
    <source>
        <dbReference type="EMBL" id="PHJ15016.1"/>
    </source>
</evidence>
<dbReference type="Proteomes" id="UP000221165">
    <property type="component" value="Unassembled WGS sequence"/>
</dbReference>
<dbReference type="EMBL" id="MIGC01009967">
    <property type="protein sequence ID" value="PHJ15016.1"/>
    <property type="molecule type" value="Genomic_DNA"/>
</dbReference>
<protein>
    <submittedName>
        <fullName evidence="1">Uncharacterized protein</fullName>
    </submittedName>
</protein>
<keyword evidence="2" id="KW-1185">Reference proteome</keyword>